<keyword evidence="2" id="KW-0732">Signal</keyword>
<feature type="signal peptide" evidence="2">
    <location>
        <begin position="1"/>
        <end position="22"/>
    </location>
</feature>
<reference evidence="3 4" key="1">
    <citation type="submission" date="2020-04" db="EMBL/GenBank/DDBJ databases">
        <authorList>
            <person name="Alioto T."/>
            <person name="Alioto T."/>
            <person name="Gomez Garrido J."/>
        </authorList>
    </citation>
    <scope>NUCLEOTIDE SEQUENCE [LARGE SCALE GENOMIC DNA]</scope>
</reference>
<keyword evidence="1" id="KW-0812">Transmembrane</keyword>
<organism evidence="3 4">
    <name type="scientific">Cloeon dipterum</name>
    <dbReference type="NCBI Taxonomy" id="197152"/>
    <lineage>
        <taxon>Eukaryota</taxon>
        <taxon>Metazoa</taxon>
        <taxon>Ecdysozoa</taxon>
        <taxon>Arthropoda</taxon>
        <taxon>Hexapoda</taxon>
        <taxon>Insecta</taxon>
        <taxon>Pterygota</taxon>
        <taxon>Palaeoptera</taxon>
        <taxon>Ephemeroptera</taxon>
        <taxon>Pisciforma</taxon>
        <taxon>Baetidae</taxon>
        <taxon>Cloeon</taxon>
    </lineage>
</organism>
<sequence>MMDLYNMTLLLILTMCSCSVGATFQFENNRISNWKLQLSANVEENEIKFCRYNAPRNENICFQKDELISKCRCTVSNYTESESLKVSCLSPHADCPKRLSFSLWQGSLLKMPPDALEIVLFLSLSLNVLLVIVVKLFFNYRARVNSYFMENWQQYVNGASINAQLLRTAG</sequence>
<feature type="chain" id="PRO_5035942597" description="Phlebovirus glycoprotein G2 fusion domain-containing protein" evidence="2">
    <location>
        <begin position="23"/>
        <end position="170"/>
    </location>
</feature>
<evidence type="ECO:0000256" key="1">
    <source>
        <dbReference type="SAM" id="Phobius"/>
    </source>
</evidence>
<evidence type="ECO:0000313" key="4">
    <source>
        <dbReference type="Proteomes" id="UP000494165"/>
    </source>
</evidence>
<proteinExistence type="predicted"/>
<feature type="transmembrane region" description="Helical" evidence="1">
    <location>
        <begin position="118"/>
        <end position="138"/>
    </location>
</feature>
<dbReference type="AlphaFoldDB" id="A0A8S1D7V6"/>
<keyword evidence="1" id="KW-0472">Membrane</keyword>
<evidence type="ECO:0008006" key="5">
    <source>
        <dbReference type="Google" id="ProtNLM"/>
    </source>
</evidence>
<keyword evidence="1" id="KW-1133">Transmembrane helix</keyword>
<name>A0A8S1D7V6_9INSE</name>
<comment type="caution">
    <text evidence="3">The sequence shown here is derived from an EMBL/GenBank/DDBJ whole genome shotgun (WGS) entry which is preliminary data.</text>
</comment>
<evidence type="ECO:0000313" key="3">
    <source>
        <dbReference type="EMBL" id="CAB3377014.1"/>
    </source>
</evidence>
<gene>
    <name evidence="3" type="ORF">CLODIP_2_CD10080</name>
</gene>
<evidence type="ECO:0000256" key="2">
    <source>
        <dbReference type="SAM" id="SignalP"/>
    </source>
</evidence>
<accession>A0A8S1D7V6</accession>
<protein>
    <recommendedName>
        <fullName evidence="5">Phlebovirus glycoprotein G2 fusion domain-containing protein</fullName>
    </recommendedName>
</protein>
<keyword evidence="4" id="KW-1185">Reference proteome</keyword>
<dbReference type="EMBL" id="CADEPI010000137">
    <property type="protein sequence ID" value="CAB3377014.1"/>
    <property type="molecule type" value="Genomic_DNA"/>
</dbReference>
<dbReference type="Proteomes" id="UP000494165">
    <property type="component" value="Unassembled WGS sequence"/>
</dbReference>